<name>A0A4R1HAN0_9GAMM</name>
<keyword evidence="2" id="KW-1185">Reference proteome</keyword>
<sequence length="132" mass="14482">MTKAASPTPVLTVVIDGEPHLEYDRGKLLPESRLASLDRMDQKMDQGIRLGGESIKHPDRVQRAQFVALHLLEAMQEGDDALIAASCAYLASRLPDLHQVKARLAGDAVSAELVFDEPYTKEVAVDFIPRSS</sequence>
<proteinExistence type="predicted"/>
<gene>
    <name evidence="1" type="ORF">DFR30_0446</name>
</gene>
<accession>A0A4R1HAN0</accession>
<evidence type="ECO:0000313" key="1">
    <source>
        <dbReference type="EMBL" id="TCK17225.1"/>
    </source>
</evidence>
<reference evidence="1 2" key="1">
    <citation type="submission" date="2019-03" db="EMBL/GenBank/DDBJ databases">
        <title>Genomic Encyclopedia of Type Strains, Phase IV (KMG-IV): sequencing the most valuable type-strain genomes for metagenomic binning, comparative biology and taxonomic classification.</title>
        <authorList>
            <person name="Goeker M."/>
        </authorList>
    </citation>
    <scope>NUCLEOTIDE SEQUENCE [LARGE SCALE GENOMIC DNA]</scope>
    <source>
        <strain evidence="1 2">DSM 19610</strain>
    </source>
</reference>
<dbReference type="Proteomes" id="UP000295707">
    <property type="component" value="Unassembled WGS sequence"/>
</dbReference>
<dbReference type="RefSeq" id="WP_132971112.1">
    <property type="nucleotide sequence ID" value="NZ_SMFX01000001.1"/>
</dbReference>
<comment type="caution">
    <text evidence="1">The sequence shown here is derived from an EMBL/GenBank/DDBJ whole genome shotgun (WGS) entry which is preliminary data.</text>
</comment>
<protein>
    <submittedName>
        <fullName evidence="1">Uncharacterized protein</fullName>
    </submittedName>
</protein>
<evidence type="ECO:0000313" key="2">
    <source>
        <dbReference type="Proteomes" id="UP000295707"/>
    </source>
</evidence>
<organism evidence="1 2">
    <name type="scientific">Thiogranum longum</name>
    <dbReference type="NCBI Taxonomy" id="1537524"/>
    <lineage>
        <taxon>Bacteria</taxon>
        <taxon>Pseudomonadati</taxon>
        <taxon>Pseudomonadota</taxon>
        <taxon>Gammaproteobacteria</taxon>
        <taxon>Chromatiales</taxon>
        <taxon>Ectothiorhodospiraceae</taxon>
        <taxon>Thiogranum</taxon>
    </lineage>
</organism>
<dbReference type="AlphaFoldDB" id="A0A4R1HAN0"/>
<dbReference type="OrthoDB" id="5623883at2"/>
<dbReference type="EMBL" id="SMFX01000001">
    <property type="protein sequence ID" value="TCK17225.1"/>
    <property type="molecule type" value="Genomic_DNA"/>
</dbReference>